<evidence type="ECO:0000256" key="8">
    <source>
        <dbReference type="ARBA" id="ARBA00023319"/>
    </source>
</evidence>
<dbReference type="GO" id="GO:0001817">
    <property type="term" value="P:regulation of cytokine production"/>
    <property type="evidence" value="ECO:0007669"/>
    <property type="project" value="TreeGrafter"/>
</dbReference>
<dbReference type="Pfam" id="PF00932">
    <property type="entry name" value="LTD"/>
    <property type="match status" value="1"/>
</dbReference>
<dbReference type="SUPFAM" id="SSF48726">
    <property type="entry name" value="Immunoglobulin"/>
    <property type="match status" value="2"/>
</dbReference>
<feature type="region of interest" description="Disordered" evidence="10">
    <location>
        <begin position="289"/>
        <end position="350"/>
    </location>
</feature>
<dbReference type="GO" id="GO:0050863">
    <property type="term" value="P:regulation of T cell activation"/>
    <property type="evidence" value="ECO:0007669"/>
    <property type="project" value="UniProtKB-ARBA"/>
</dbReference>
<keyword evidence="5 11" id="KW-0472">Membrane</keyword>
<dbReference type="GO" id="GO:0042110">
    <property type="term" value="P:T cell activation"/>
    <property type="evidence" value="ECO:0007669"/>
    <property type="project" value="UniProtKB-ARBA"/>
</dbReference>
<keyword evidence="4 11" id="KW-1133">Transmembrane helix</keyword>
<dbReference type="PANTHER" id="PTHR24100">
    <property type="entry name" value="BUTYROPHILIN"/>
    <property type="match status" value="1"/>
</dbReference>
<dbReference type="InterPro" id="IPR007110">
    <property type="entry name" value="Ig-like_dom"/>
</dbReference>
<evidence type="ECO:0000256" key="1">
    <source>
        <dbReference type="ARBA" id="ARBA00004370"/>
    </source>
</evidence>
<evidence type="ECO:0000256" key="10">
    <source>
        <dbReference type="SAM" id="MobiDB-lite"/>
    </source>
</evidence>
<reference evidence="15" key="1">
    <citation type="submission" date="2025-08" db="UniProtKB">
        <authorList>
            <consortium name="Ensembl"/>
        </authorList>
    </citation>
    <scope>IDENTIFICATION</scope>
</reference>
<dbReference type="InterPro" id="IPR003599">
    <property type="entry name" value="Ig_sub"/>
</dbReference>
<feature type="compositionally biased region" description="Basic and acidic residues" evidence="10">
    <location>
        <begin position="289"/>
        <end position="314"/>
    </location>
</feature>
<dbReference type="PANTHER" id="PTHR24100:SF151">
    <property type="entry name" value="ICOS LIGAND"/>
    <property type="match status" value="1"/>
</dbReference>
<dbReference type="GO" id="GO:1903037">
    <property type="term" value="P:regulation of leukocyte cell-cell adhesion"/>
    <property type="evidence" value="ECO:0007669"/>
    <property type="project" value="UniProtKB-ARBA"/>
</dbReference>
<feature type="chain" id="PRO_5035853546" evidence="12">
    <location>
        <begin position="32"/>
        <end position="793"/>
    </location>
</feature>
<feature type="region of interest" description="Disordered" evidence="10">
    <location>
        <begin position="540"/>
        <end position="580"/>
    </location>
</feature>
<dbReference type="SMART" id="SM00409">
    <property type="entry name" value="IG"/>
    <property type="match status" value="1"/>
</dbReference>
<dbReference type="PROSITE" id="PS51841">
    <property type="entry name" value="LTD"/>
    <property type="match status" value="1"/>
</dbReference>
<dbReference type="InterPro" id="IPR050504">
    <property type="entry name" value="IgSF_BTN/MOG"/>
</dbReference>
<evidence type="ECO:0000256" key="12">
    <source>
        <dbReference type="SAM" id="SignalP"/>
    </source>
</evidence>
<feature type="domain" description="LTD" evidence="14">
    <location>
        <begin position="675"/>
        <end position="792"/>
    </location>
</feature>
<dbReference type="SMART" id="SM00407">
    <property type="entry name" value="IGc1"/>
    <property type="match status" value="1"/>
</dbReference>
<keyword evidence="6" id="KW-1015">Disulfide bond</keyword>
<dbReference type="Gene3D" id="2.60.40.1260">
    <property type="entry name" value="Lamin Tail domain"/>
    <property type="match status" value="1"/>
</dbReference>
<organism evidence="15 16">
    <name type="scientific">Dicentrarchus labrax</name>
    <name type="common">European seabass</name>
    <name type="synonym">Morone labrax</name>
    <dbReference type="NCBI Taxonomy" id="13489"/>
    <lineage>
        <taxon>Eukaryota</taxon>
        <taxon>Metazoa</taxon>
        <taxon>Chordata</taxon>
        <taxon>Craniata</taxon>
        <taxon>Vertebrata</taxon>
        <taxon>Euteleostomi</taxon>
        <taxon>Actinopterygii</taxon>
        <taxon>Neopterygii</taxon>
        <taxon>Teleostei</taxon>
        <taxon>Neoteleostei</taxon>
        <taxon>Acanthomorphata</taxon>
        <taxon>Eupercaria</taxon>
        <taxon>Moronidae</taxon>
        <taxon>Dicentrarchus</taxon>
    </lineage>
</organism>
<dbReference type="InterPro" id="IPR001322">
    <property type="entry name" value="Lamin_tail_dom"/>
</dbReference>
<dbReference type="InterPro" id="IPR013783">
    <property type="entry name" value="Ig-like_fold"/>
</dbReference>
<feature type="compositionally biased region" description="Low complexity" evidence="10">
    <location>
        <begin position="675"/>
        <end position="684"/>
    </location>
</feature>
<sequence length="793" mass="92143">MLPMTGLRLQSPLRTISVLLVHFLLAHFCRGQSQLIGSPQPIVATVGDDIILPCHLEPAVDVTAKTLEWTRPDLNPRFVYVWRAGQDLVNVKNPGYKGRTSLFAGEVKHGNISLKLSKVKPSDEGRYRCYIPDLTIDSFIELVVGAVSPPVIALSGIERNKGGLDLQCESKGWYPEPEVVWLDGEGNLLSAGPTETVRGPDDLYTVSSRVTVEKRHSNNFTCRVQQKKTHQTRETHIFISDDFFEVQSSSFTLTVGLAVSLAVCILLILLLVFFVWKWRQNIIINKRSHWGDSDKGEERNCSKRNKTEDQRETLMADGTVQMEVLNEGKGKKKNKHKTEQQLKEEQQRREEAENKVKRVLTLFSEELETRKNEVKLKQSELQQLREEKQKIQNNLQTVKKDLENKHKELETIQATLSRWSLRGRKEEEQKKNKAEQEVETLKKKMETHQKELDTKIKQVEDKQAEVQQLQDDIQRMMETNLRTLMENLESNNKELKRRQAAPVRSSSSGWPLVSRQRFQDEQQRREEAEKKIQILEEKLQEEQQRRKEAEEQIQTKEKELKEKTDELEDNAKTVNTQWKKTNDELTETKDQLKRKNEEISQLKREVVQLLSDEKKRAERAERDLKELMAKNTEWENKFKEEKRKREEAEKKENAKKEPESKHVAIKREVLEENNTSSASQSSTTVPDIEVDPQGRYICLRNSSNEEQQLEEGWKLGVRLNETKPIMYTFENSIKLQAGNTVTLWAPGYGTHYPPTDLLWRDLKSWRSGDKLQVALISNTEEIHHNSYYIIPGR</sequence>
<dbReference type="GO" id="GO:0005102">
    <property type="term" value="F:signaling receptor binding"/>
    <property type="evidence" value="ECO:0007669"/>
    <property type="project" value="TreeGrafter"/>
</dbReference>
<dbReference type="FunFam" id="2.60.40.10:FF:000142">
    <property type="entry name" value="V-set domain-containing T-cell activation inhibitor 1"/>
    <property type="match status" value="1"/>
</dbReference>
<dbReference type="InterPro" id="IPR003597">
    <property type="entry name" value="Ig_C1-set"/>
</dbReference>
<dbReference type="GeneTree" id="ENSGT01050000244843"/>
<feature type="domain" description="Ig-like" evidence="13">
    <location>
        <begin position="149"/>
        <end position="240"/>
    </location>
</feature>
<evidence type="ECO:0000313" key="15">
    <source>
        <dbReference type="Ensembl" id="ENSDLAP00005079209.1"/>
    </source>
</evidence>
<evidence type="ECO:0000256" key="2">
    <source>
        <dbReference type="ARBA" id="ARBA00022692"/>
    </source>
</evidence>
<feature type="signal peptide" evidence="12">
    <location>
        <begin position="1"/>
        <end position="31"/>
    </location>
</feature>
<evidence type="ECO:0000259" key="13">
    <source>
        <dbReference type="PROSITE" id="PS50835"/>
    </source>
</evidence>
<dbReference type="GO" id="GO:0050852">
    <property type="term" value="P:T cell receptor signaling pathway"/>
    <property type="evidence" value="ECO:0007669"/>
    <property type="project" value="TreeGrafter"/>
</dbReference>
<dbReference type="InterPro" id="IPR036415">
    <property type="entry name" value="Lamin_tail_dom_sf"/>
</dbReference>
<keyword evidence="7" id="KW-0325">Glycoprotein</keyword>
<feature type="compositionally biased region" description="Basic and acidic residues" evidence="10">
    <location>
        <begin position="337"/>
        <end position="350"/>
    </location>
</feature>
<dbReference type="InterPro" id="IPR036179">
    <property type="entry name" value="Ig-like_dom_sf"/>
</dbReference>
<evidence type="ECO:0000256" key="3">
    <source>
        <dbReference type="ARBA" id="ARBA00022729"/>
    </source>
</evidence>
<feature type="transmembrane region" description="Helical" evidence="11">
    <location>
        <begin position="251"/>
        <end position="276"/>
    </location>
</feature>
<evidence type="ECO:0000256" key="5">
    <source>
        <dbReference type="ARBA" id="ARBA00023136"/>
    </source>
</evidence>
<dbReference type="GO" id="GO:0009897">
    <property type="term" value="C:external side of plasma membrane"/>
    <property type="evidence" value="ECO:0007669"/>
    <property type="project" value="TreeGrafter"/>
</dbReference>
<dbReference type="InterPro" id="IPR053896">
    <property type="entry name" value="BTN3A2-like_Ig-C"/>
</dbReference>
<comment type="similarity">
    <text evidence="9">Belongs to the SKINT family.</text>
</comment>
<protein>
    <submittedName>
        <fullName evidence="15">Uncharacterized protein</fullName>
    </submittedName>
</protein>
<dbReference type="Gene3D" id="2.60.40.10">
    <property type="entry name" value="Immunoglobulins"/>
    <property type="match status" value="2"/>
</dbReference>
<evidence type="ECO:0000259" key="14">
    <source>
        <dbReference type="PROSITE" id="PS51841"/>
    </source>
</evidence>
<keyword evidence="16" id="KW-1185">Reference proteome</keyword>
<dbReference type="Ensembl" id="ENSDLAT00005085380.1">
    <property type="protein sequence ID" value="ENSDLAP00005079209.1"/>
    <property type="gene ID" value="ENSDLAG00005010263.2"/>
</dbReference>
<feature type="region of interest" description="Disordered" evidence="10">
    <location>
        <begin position="638"/>
        <end position="688"/>
    </location>
</feature>
<evidence type="ECO:0000256" key="9">
    <source>
        <dbReference type="ARBA" id="ARBA00038221"/>
    </source>
</evidence>
<evidence type="ECO:0000256" key="11">
    <source>
        <dbReference type="SAM" id="Phobius"/>
    </source>
</evidence>
<dbReference type="Pfam" id="PF07686">
    <property type="entry name" value="V-set"/>
    <property type="match status" value="1"/>
</dbReference>
<keyword evidence="3 12" id="KW-0732">Signal</keyword>
<evidence type="ECO:0000256" key="7">
    <source>
        <dbReference type="ARBA" id="ARBA00023180"/>
    </source>
</evidence>
<dbReference type="FunFam" id="2.60.40.10:FF:000088">
    <property type="entry name" value="Butyrophilin subfamily 1 member A1"/>
    <property type="match status" value="1"/>
</dbReference>
<dbReference type="Proteomes" id="UP000694389">
    <property type="component" value="Unassembled WGS sequence"/>
</dbReference>
<dbReference type="PROSITE" id="PS50835">
    <property type="entry name" value="IG_LIKE"/>
    <property type="match status" value="2"/>
</dbReference>
<dbReference type="Pfam" id="PF22705">
    <property type="entry name" value="C2-set_3"/>
    <property type="match status" value="1"/>
</dbReference>
<proteinExistence type="inferred from homology"/>
<dbReference type="SUPFAM" id="SSF74853">
    <property type="entry name" value="Lamin A/C globular tail domain"/>
    <property type="match status" value="1"/>
</dbReference>
<reference evidence="15" key="2">
    <citation type="submission" date="2025-09" db="UniProtKB">
        <authorList>
            <consortium name="Ensembl"/>
        </authorList>
    </citation>
    <scope>IDENTIFICATION</scope>
</reference>
<keyword evidence="2 11" id="KW-0812">Transmembrane</keyword>
<evidence type="ECO:0000313" key="16">
    <source>
        <dbReference type="Proteomes" id="UP000694389"/>
    </source>
</evidence>
<feature type="domain" description="Ig-like" evidence="13">
    <location>
        <begin position="33"/>
        <end position="131"/>
    </location>
</feature>
<evidence type="ECO:0000256" key="4">
    <source>
        <dbReference type="ARBA" id="ARBA00022989"/>
    </source>
</evidence>
<feature type="compositionally biased region" description="Basic and acidic residues" evidence="10">
    <location>
        <begin position="540"/>
        <end position="564"/>
    </location>
</feature>
<accession>A0A8P4KK09</accession>
<comment type="subcellular location">
    <subcellularLocation>
        <location evidence="1">Membrane</location>
    </subcellularLocation>
</comment>
<name>A0A8P4KK09_DICLA</name>
<feature type="compositionally biased region" description="Basic and acidic residues" evidence="10">
    <location>
        <begin position="638"/>
        <end position="670"/>
    </location>
</feature>
<dbReference type="AlphaFoldDB" id="A0A8P4KK09"/>
<keyword evidence="8" id="KW-0393">Immunoglobulin domain</keyword>
<dbReference type="InterPro" id="IPR013106">
    <property type="entry name" value="Ig_V-set"/>
</dbReference>
<evidence type="ECO:0000256" key="6">
    <source>
        <dbReference type="ARBA" id="ARBA00023157"/>
    </source>
</evidence>
<feature type="region of interest" description="Disordered" evidence="10">
    <location>
        <begin position="493"/>
        <end position="525"/>
    </location>
</feature>